<dbReference type="EMBL" id="AMOV01000001">
    <property type="protein sequence ID" value="EKE92800.1"/>
    <property type="molecule type" value="Genomic_DNA"/>
</dbReference>
<name>K2LS67_HELPX</name>
<dbReference type="Proteomes" id="UP000006766">
    <property type="component" value="Unassembled WGS sequence"/>
</dbReference>
<dbReference type="AlphaFoldDB" id="K2LS67"/>
<accession>K2LS67</accession>
<comment type="caution">
    <text evidence="1">The sequence shown here is derived from an EMBL/GenBank/DDBJ whole genome shotgun (WGS) entry which is preliminary data.</text>
</comment>
<gene>
    <name evidence="1" type="ORF">OUM_0017</name>
</gene>
<protein>
    <submittedName>
        <fullName evidence="1">Uncharacterized protein</fullName>
    </submittedName>
</protein>
<dbReference type="PATRIC" id="fig|1145115.3.peg.17"/>
<evidence type="ECO:0000313" key="1">
    <source>
        <dbReference type="EMBL" id="EKE92800.1"/>
    </source>
</evidence>
<reference evidence="1 2" key="1">
    <citation type="journal article" date="2013" name="Pathog. Dis.">
        <title>Genome sequences of 65 Helicobacter pylori strains isolated from asymptomatic individuals and patients with gastric cancer, peptic ulcer disease, or gastritis.</title>
        <authorList>
            <person name="Blanchard T.G."/>
            <person name="Czinn S.J."/>
            <person name="Correa P."/>
            <person name="Nakazawa T."/>
            <person name="Keelan M."/>
            <person name="Morningstar L."/>
            <person name="Santana-Cruz I."/>
            <person name="Maroo A."/>
            <person name="McCracken C."/>
            <person name="Shefchek K."/>
            <person name="Daugherty S."/>
            <person name="Song Y."/>
            <person name="Fraser C.M."/>
            <person name="Fricke W.F."/>
        </authorList>
    </citation>
    <scope>NUCLEOTIDE SEQUENCE [LARGE SCALE GENOMIC DNA]</scope>
    <source>
        <strain evidence="1 2">R038b</strain>
    </source>
</reference>
<sequence length="44" mass="5325">MRGKEKFGAKCIELKKGGENARRFFYETDHQFLYAKNKFAFYKK</sequence>
<evidence type="ECO:0000313" key="2">
    <source>
        <dbReference type="Proteomes" id="UP000006766"/>
    </source>
</evidence>
<organism evidence="1 2">
    <name type="scientific">Helicobacter pylori R038b</name>
    <dbReference type="NCBI Taxonomy" id="1145115"/>
    <lineage>
        <taxon>Bacteria</taxon>
        <taxon>Pseudomonadati</taxon>
        <taxon>Campylobacterota</taxon>
        <taxon>Epsilonproteobacteria</taxon>
        <taxon>Campylobacterales</taxon>
        <taxon>Helicobacteraceae</taxon>
        <taxon>Helicobacter</taxon>
    </lineage>
</organism>
<proteinExistence type="predicted"/>